<proteinExistence type="predicted"/>
<dbReference type="InterPro" id="IPR051420">
    <property type="entry name" value="Ser_Thr_Kinases_DiverseReg"/>
</dbReference>
<comment type="catalytic activity">
    <reaction evidence="8">
        <text>L-seryl-[protein] + ATP = O-phospho-L-seryl-[protein] + ADP + H(+)</text>
        <dbReference type="Rhea" id="RHEA:17989"/>
        <dbReference type="Rhea" id="RHEA-COMP:9863"/>
        <dbReference type="Rhea" id="RHEA-COMP:11604"/>
        <dbReference type="ChEBI" id="CHEBI:15378"/>
        <dbReference type="ChEBI" id="CHEBI:29999"/>
        <dbReference type="ChEBI" id="CHEBI:30616"/>
        <dbReference type="ChEBI" id="CHEBI:83421"/>
        <dbReference type="ChEBI" id="CHEBI:456216"/>
        <dbReference type="EC" id="2.7.11.1"/>
    </reaction>
</comment>
<protein>
    <recommendedName>
        <fullName evidence="1">non-specific serine/threonine protein kinase</fullName>
        <ecNumber evidence="1">2.7.11.1</ecNumber>
    </recommendedName>
</protein>
<dbReference type="OMA" id="GQMEDDQ"/>
<dbReference type="eggNOG" id="ENOG502QTTB">
    <property type="taxonomic scope" value="Eukaryota"/>
</dbReference>
<reference evidence="12" key="2">
    <citation type="submission" date="2018-02" db="UniProtKB">
        <authorList>
            <consortium name="EnsemblPlants"/>
        </authorList>
    </citation>
    <scope>IDENTIFICATION</scope>
    <source>
        <strain evidence="12">Williams 82</strain>
    </source>
</reference>
<evidence type="ECO:0000256" key="1">
    <source>
        <dbReference type="ARBA" id="ARBA00012513"/>
    </source>
</evidence>
<dbReference type="FunFam" id="3.30.200.20:FF:001009">
    <property type="entry name" value="LRR receptor-like serine/threonine-protein kinase FLS2"/>
    <property type="match status" value="1"/>
</dbReference>
<evidence type="ECO:0000313" key="13">
    <source>
        <dbReference type="Proteomes" id="UP000008827"/>
    </source>
</evidence>
<comment type="catalytic activity">
    <reaction evidence="7">
        <text>L-threonyl-[protein] + ATP = O-phospho-L-threonyl-[protein] + ADP + H(+)</text>
        <dbReference type="Rhea" id="RHEA:46608"/>
        <dbReference type="Rhea" id="RHEA-COMP:11060"/>
        <dbReference type="Rhea" id="RHEA-COMP:11605"/>
        <dbReference type="ChEBI" id="CHEBI:15378"/>
        <dbReference type="ChEBI" id="CHEBI:30013"/>
        <dbReference type="ChEBI" id="CHEBI:30616"/>
        <dbReference type="ChEBI" id="CHEBI:61977"/>
        <dbReference type="ChEBI" id="CHEBI:456216"/>
        <dbReference type="EC" id="2.7.11.1"/>
    </reaction>
</comment>
<reference evidence="11" key="3">
    <citation type="submission" date="2018-07" db="EMBL/GenBank/DDBJ databases">
        <title>WGS assembly of Glycine max.</title>
        <authorList>
            <person name="Schmutz J."/>
            <person name="Cannon S."/>
            <person name="Schlueter J."/>
            <person name="Ma J."/>
            <person name="Mitros T."/>
            <person name="Nelson W."/>
            <person name="Hyten D."/>
            <person name="Song Q."/>
            <person name="Thelen J."/>
            <person name="Cheng J."/>
            <person name="Xu D."/>
            <person name="Hellsten U."/>
            <person name="May G."/>
            <person name="Yu Y."/>
            <person name="Sakurai T."/>
            <person name="Umezawa T."/>
            <person name="Bhattacharyya M."/>
            <person name="Sandhu D."/>
            <person name="Valliyodan B."/>
            <person name="Lindquist E."/>
            <person name="Peto M."/>
            <person name="Grant D."/>
            <person name="Shu S."/>
            <person name="Goodstein D."/>
            <person name="Barry K."/>
            <person name="Futrell-Griggs M."/>
            <person name="Abernathy B."/>
            <person name="Du J."/>
            <person name="Tian Z."/>
            <person name="Zhu L."/>
            <person name="Gill N."/>
            <person name="Joshi T."/>
            <person name="Libault M."/>
            <person name="Sethuraman A."/>
            <person name="Zhang X."/>
            <person name="Shinozaki K."/>
            <person name="Nguyen H."/>
            <person name="Wing R."/>
            <person name="Cregan P."/>
            <person name="Specht J."/>
            <person name="Grimwood J."/>
            <person name="Rokhsar D."/>
            <person name="Stacey G."/>
            <person name="Shoemaker R."/>
            <person name="Jackson S."/>
        </authorList>
    </citation>
    <scope>NUCLEOTIDE SEQUENCE</scope>
    <source>
        <tissue evidence="11">Callus</tissue>
    </source>
</reference>
<accession>K7L5J1</accession>
<dbReference type="SUPFAM" id="SSF56112">
    <property type="entry name" value="Protein kinase-like (PK-like)"/>
    <property type="match status" value="1"/>
</dbReference>
<keyword evidence="4" id="KW-0547">Nucleotide-binding</keyword>
<dbReference type="SMR" id="K7L5J1"/>
<dbReference type="EMBL" id="CM000841">
    <property type="protein sequence ID" value="KRH42318.1"/>
    <property type="molecule type" value="Genomic_DNA"/>
</dbReference>
<dbReference type="PaxDb" id="3847-GLYMA08G08781.1"/>
<dbReference type="Gene3D" id="1.10.510.10">
    <property type="entry name" value="Transferase(Phosphotransferase) domain 1"/>
    <property type="match status" value="1"/>
</dbReference>
<keyword evidence="6" id="KW-0067">ATP-binding</keyword>
<evidence type="ECO:0000256" key="9">
    <source>
        <dbReference type="SAM" id="Phobius"/>
    </source>
</evidence>
<evidence type="ECO:0000256" key="5">
    <source>
        <dbReference type="ARBA" id="ARBA00022777"/>
    </source>
</evidence>
<evidence type="ECO:0000256" key="2">
    <source>
        <dbReference type="ARBA" id="ARBA00022527"/>
    </source>
</evidence>
<keyword evidence="13" id="KW-1185">Reference proteome</keyword>
<dbReference type="GO" id="GO:0004674">
    <property type="term" value="F:protein serine/threonine kinase activity"/>
    <property type="evidence" value="ECO:0007669"/>
    <property type="project" value="UniProtKB-KW"/>
</dbReference>
<keyword evidence="9" id="KW-0472">Membrane</keyword>
<dbReference type="Gramene" id="KRH42318">
    <property type="protein sequence ID" value="KRH42318"/>
    <property type="gene ID" value="GLYMA_08G083000"/>
</dbReference>
<dbReference type="PANTHER" id="PTHR48005">
    <property type="entry name" value="LEUCINE RICH REPEAT KINASE 2"/>
    <property type="match status" value="1"/>
</dbReference>
<evidence type="ECO:0000256" key="7">
    <source>
        <dbReference type="ARBA" id="ARBA00047899"/>
    </source>
</evidence>
<keyword evidence="3" id="KW-0808">Transferase</keyword>
<dbReference type="EC" id="2.7.11.1" evidence="1"/>
<dbReference type="Proteomes" id="UP000008827">
    <property type="component" value="Chromosome 8"/>
</dbReference>
<dbReference type="InParanoid" id="K7L5J1"/>
<dbReference type="PROSITE" id="PS50011">
    <property type="entry name" value="PROTEIN_KINASE_DOM"/>
    <property type="match status" value="1"/>
</dbReference>
<dbReference type="Gene3D" id="3.30.200.20">
    <property type="entry name" value="Phosphorylase Kinase, domain 1"/>
    <property type="match status" value="1"/>
</dbReference>
<keyword evidence="9" id="KW-1133">Transmembrane helix</keyword>
<dbReference type="STRING" id="3847.K7L5J1"/>
<evidence type="ECO:0000259" key="10">
    <source>
        <dbReference type="PROSITE" id="PS50011"/>
    </source>
</evidence>
<reference evidence="11 12" key="1">
    <citation type="journal article" date="2010" name="Nature">
        <title>Genome sequence of the palaeopolyploid soybean.</title>
        <authorList>
            <person name="Schmutz J."/>
            <person name="Cannon S.B."/>
            <person name="Schlueter J."/>
            <person name="Ma J."/>
            <person name="Mitros T."/>
            <person name="Nelson W."/>
            <person name="Hyten D.L."/>
            <person name="Song Q."/>
            <person name="Thelen J.J."/>
            <person name="Cheng J."/>
            <person name="Xu D."/>
            <person name="Hellsten U."/>
            <person name="May G.D."/>
            <person name="Yu Y."/>
            <person name="Sakurai T."/>
            <person name="Umezawa T."/>
            <person name="Bhattacharyya M.K."/>
            <person name="Sandhu D."/>
            <person name="Valliyodan B."/>
            <person name="Lindquist E."/>
            <person name="Peto M."/>
            <person name="Grant D."/>
            <person name="Shu S."/>
            <person name="Goodstein D."/>
            <person name="Barry K."/>
            <person name="Futrell-Griggs M."/>
            <person name="Abernathy B."/>
            <person name="Du J."/>
            <person name="Tian Z."/>
            <person name="Zhu L."/>
            <person name="Gill N."/>
            <person name="Joshi T."/>
            <person name="Libault M."/>
            <person name="Sethuraman A."/>
            <person name="Zhang X.-C."/>
            <person name="Shinozaki K."/>
            <person name="Nguyen H.T."/>
            <person name="Wing R.A."/>
            <person name="Cregan P."/>
            <person name="Specht J."/>
            <person name="Grimwood J."/>
            <person name="Rokhsar D."/>
            <person name="Stacey G."/>
            <person name="Shoemaker R.C."/>
            <person name="Jackson S.A."/>
        </authorList>
    </citation>
    <scope>NUCLEOTIDE SEQUENCE</scope>
    <source>
        <strain evidence="12">cv. Williams 82</strain>
        <tissue evidence="11">Callus</tissue>
    </source>
</reference>
<evidence type="ECO:0000256" key="6">
    <source>
        <dbReference type="ARBA" id="ARBA00022840"/>
    </source>
</evidence>
<dbReference type="HOGENOM" id="CLU_000288_21_4_1"/>
<dbReference type="AlphaFoldDB" id="K7L5J1"/>
<evidence type="ECO:0000256" key="3">
    <source>
        <dbReference type="ARBA" id="ARBA00022679"/>
    </source>
</evidence>
<keyword evidence="5" id="KW-0418">Kinase</keyword>
<sequence length="303" mass="33646">MGLLQIGLTLTTTATGLALHKSISIIASLGSLAILLLLVLVILILNRGIKLCNSKERDISANHGPEYSSALPLKRFNPKDLENATGFFSYDSIIGASSLSTVYKGQMEDDQFVAIKRLNLQQFSVNTDKIFKREAKILCQMRHRNLVKVLGYAWESGKMKALVLEYMENGNLDGIIHDKGKDESVISRWTLSERVRVFISIASALDYLHSGYDFPIVHCELKPSNILLDRDWEAHVSDFGTARILGLHLQDGSTLSSSAALQGTLGYMAPEFAYMRKVTTKADVFSFGVIVMEFLTKRRPTGL</sequence>
<name>K7L5J1_SOYBN</name>
<evidence type="ECO:0000256" key="4">
    <source>
        <dbReference type="ARBA" id="ARBA00022741"/>
    </source>
</evidence>
<feature type="domain" description="Protein kinase" evidence="10">
    <location>
        <begin position="88"/>
        <end position="303"/>
    </location>
</feature>
<dbReference type="GO" id="GO:0005524">
    <property type="term" value="F:ATP binding"/>
    <property type="evidence" value="ECO:0007669"/>
    <property type="project" value="UniProtKB-KW"/>
</dbReference>
<keyword evidence="2" id="KW-0723">Serine/threonine-protein kinase</keyword>
<dbReference type="Pfam" id="PF00069">
    <property type="entry name" value="Pkinase"/>
    <property type="match status" value="1"/>
</dbReference>
<dbReference type="EnsemblPlants" id="KRH42318">
    <property type="protein sequence ID" value="KRH42318"/>
    <property type="gene ID" value="GLYMA_08G083000"/>
</dbReference>
<evidence type="ECO:0000313" key="12">
    <source>
        <dbReference type="EnsemblPlants" id="KRH42318"/>
    </source>
</evidence>
<dbReference type="InterPro" id="IPR011009">
    <property type="entry name" value="Kinase-like_dom_sf"/>
</dbReference>
<organism evidence="11">
    <name type="scientific">Glycine max</name>
    <name type="common">Soybean</name>
    <name type="synonym">Glycine hispida</name>
    <dbReference type="NCBI Taxonomy" id="3847"/>
    <lineage>
        <taxon>Eukaryota</taxon>
        <taxon>Viridiplantae</taxon>
        <taxon>Streptophyta</taxon>
        <taxon>Embryophyta</taxon>
        <taxon>Tracheophyta</taxon>
        <taxon>Spermatophyta</taxon>
        <taxon>Magnoliopsida</taxon>
        <taxon>eudicotyledons</taxon>
        <taxon>Gunneridae</taxon>
        <taxon>Pentapetalae</taxon>
        <taxon>rosids</taxon>
        <taxon>fabids</taxon>
        <taxon>Fabales</taxon>
        <taxon>Fabaceae</taxon>
        <taxon>Papilionoideae</taxon>
        <taxon>50 kb inversion clade</taxon>
        <taxon>NPAAA clade</taxon>
        <taxon>indigoferoid/millettioid clade</taxon>
        <taxon>Phaseoleae</taxon>
        <taxon>Glycine</taxon>
        <taxon>Glycine subgen. Soja</taxon>
    </lineage>
</organism>
<dbReference type="InterPro" id="IPR000719">
    <property type="entry name" value="Prot_kinase_dom"/>
</dbReference>
<keyword evidence="9" id="KW-0812">Transmembrane</keyword>
<evidence type="ECO:0000313" key="11">
    <source>
        <dbReference type="EMBL" id="KRH42318.1"/>
    </source>
</evidence>
<feature type="transmembrane region" description="Helical" evidence="9">
    <location>
        <begin position="26"/>
        <end position="45"/>
    </location>
</feature>
<dbReference type="PANTHER" id="PTHR48005:SF5">
    <property type="entry name" value="PROTEIN KINASE DOMAIN-CONTAINING PROTEIN"/>
    <property type="match status" value="1"/>
</dbReference>
<evidence type="ECO:0000256" key="8">
    <source>
        <dbReference type="ARBA" id="ARBA00048679"/>
    </source>
</evidence>
<gene>
    <name evidence="11" type="ORF">GLYMA_08G083000</name>
</gene>